<dbReference type="InterPro" id="IPR003594">
    <property type="entry name" value="HATPase_dom"/>
</dbReference>
<dbReference type="Pfam" id="PF02518">
    <property type="entry name" value="HATPase_c"/>
    <property type="match status" value="1"/>
</dbReference>
<evidence type="ECO:0000256" key="7">
    <source>
        <dbReference type="ARBA" id="ARBA00022741"/>
    </source>
</evidence>
<comment type="catalytic activity">
    <reaction evidence="1">
        <text>ATP + protein L-histidine = ADP + protein N-phospho-L-histidine.</text>
        <dbReference type="EC" id="2.7.13.3"/>
    </reaction>
</comment>
<dbReference type="Proteomes" id="UP000706926">
    <property type="component" value="Unassembled WGS sequence"/>
</dbReference>
<evidence type="ECO:0000313" key="16">
    <source>
        <dbReference type="Proteomes" id="UP000706926"/>
    </source>
</evidence>
<evidence type="ECO:0000259" key="14">
    <source>
        <dbReference type="PROSITE" id="PS50109"/>
    </source>
</evidence>
<evidence type="ECO:0000313" key="15">
    <source>
        <dbReference type="EMBL" id="MBP1891742.1"/>
    </source>
</evidence>
<name>A0ABS4F670_9BACL</name>
<feature type="transmembrane region" description="Helical" evidence="13">
    <location>
        <begin position="20"/>
        <end position="43"/>
    </location>
</feature>
<dbReference type="Gene3D" id="3.30.565.10">
    <property type="entry name" value="Histidine kinase-like ATPase, C-terminal domain"/>
    <property type="match status" value="1"/>
</dbReference>
<dbReference type="InterPro" id="IPR036097">
    <property type="entry name" value="HisK_dim/P_sf"/>
</dbReference>
<feature type="transmembrane region" description="Helical" evidence="13">
    <location>
        <begin position="177"/>
        <end position="198"/>
    </location>
</feature>
<dbReference type="GeneID" id="95402856"/>
<keyword evidence="6 13" id="KW-0812">Transmembrane</keyword>
<evidence type="ECO:0000256" key="12">
    <source>
        <dbReference type="ARBA" id="ARBA00023136"/>
    </source>
</evidence>
<keyword evidence="8 15" id="KW-0418">Kinase</keyword>
<proteinExistence type="predicted"/>
<feature type="domain" description="Histidine kinase" evidence="14">
    <location>
        <begin position="266"/>
        <end position="469"/>
    </location>
</feature>
<dbReference type="EC" id="2.7.13.3" evidence="3"/>
<dbReference type="Gene3D" id="6.10.340.10">
    <property type="match status" value="1"/>
</dbReference>
<dbReference type="InterPro" id="IPR036890">
    <property type="entry name" value="HATPase_C_sf"/>
</dbReference>
<dbReference type="PROSITE" id="PS50109">
    <property type="entry name" value="HIS_KIN"/>
    <property type="match status" value="1"/>
</dbReference>
<gene>
    <name evidence="15" type="ORF">J2Z18_000814</name>
</gene>
<keyword evidence="12 13" id="KW-0472">Membrane</keyword>
<dbReference type="CDD" id="cd00082">
    <property type="entry name" value="HisKA"/>
    <property type="match status" value="1"/>
</dbReference>
<dbReference type="SUPFAM" id="SSF47384">
    <property type="entry name" value="Homodimeric domain of signal transducing histidine kinase"/>
    <property type="match status" value="1"/>
</dbReference>
<dbReference type="InterPro" id="IPR003661">
    <property type="entry name" value="HisK_dim/P_dom"/>
</dbReference>
<dbReference type="SMART" id="SM00388">
    <property type="entry name" value="HisKA"/>
    <property type="match status" value="1"/>
</dbReference>
<keyword evidence="5" id="KW-0808">Transferase</keyword>
<reference evidence="15 16" key="1">
    <citation type="submission" date="2021-03" db="EMBL/GenBank/DDBJ databases">
        <title>Genomic Encyclopedia of Type Strains, Phase IV (KMG-IV): sequencing the most valuable type-strain genomes for metagenomic binning, comparative biology and taxonomic classification.</title>
        <authorList>
            <person name="Goeker M."/>
        </authorList>
    </citation>
    <scope>NUCLEOTIDE SEQUENCE [LARGE SCALE GENOMIC DNA]</scope>
    <source>
        <strain evidence="15 16">DSM 15596</strain>
    </source>
</reference>
<sequence length="491" mass="55414">MKGWRAKGRFRKSLTNRYLLLISVAMIFMPILFPLASVFYWFVANTFMDVPPLPDKKYENGTVLEKMWHKEATQLEGASPEEIEQRLKSLRQAYPEVQMLWVDSDSRKRIELPVQEDMPALWSAQHTVQFMKNSVGADPFTVVAFIGDEGADEGFMVMRIPRKYISVQDPIASETTLYGLFMATMSGLFILVSWLFFVRIRKRLLRLRNAMTSPNEATGIPQPVTLTKLDEIGQLEEGYNDMVSQLEEGQRRQREEEELRKSLIASLSHDLRTPLTVIRSHIFSLEREPLSGRGKESLSLIEAKIGDLGGLIDNLLSYNLLTSGKVQLNLDAKDVLRLVKESAAAWYPVWEKAGIEPDIALREEPLIWNVDVLWFRRLLDNLFQNVVRHAQSGKYIGIYTEERQVEGGEETGALIISDRGPGFGSESHNKGAGIGLAVVDFLAKEMGLKCEVESSGEGTRITIWKPGSGGVYPGQELNPGGKQVRFEVDDM</sequence>
<comment type="subcellular location">
    <subcellularLocation>
        <location evidence="2">Membrane</location>
        <topology evidence="2">Multi-pass membrane protein</topology>
    </subcellularLocation>
</comment>
<dbReference type="InterPro" id="IPR050398">
    <property type="entry name" value="HssS/ArlS-like"/>
</dbReference>
<dbReference type="PANTHER" id="PTHR45528">
    <property type="entry name" value="SENSOR HISTIDINE KINASE CPXA"/>
    <property type="match status" value="1"/>
</dbReference>
<dbReference type="RefSeq" id="WP_210094219.1">
    <property type="nucleotide sequence ID" value="NZ_CP139098.1"/>
</dbReference>
<evidence type="ECO:0000256" key="11">
    <source>
        <dbReference type="ARBA" id="ARBA00023012"/>
    </source>
</evidence>
<comment type="caution">
    <text evidence="15">The sequence shown here is derived from an EMBL/GenBank/DDBJ whole genome shotgun (WGS) entry which is preliminary data.</text>
</comment>
<dbReference type="Gene3D" id="1.10.287.130">
    <property type="match status" value="1"/>
</dbReference>
<dbReference type="EMBL" id="JAGGKI010000002">
    <property type="protein sequence ID" value="MBP1891742.1"/>
    <property type="molecule type" value="Genomic_DNA"/>
</dbReference>
<keyword evidence="9" id="KW-0067">ATP-binding</keyword>
<evidence type="ECO:0000256" key="10">
    <source>
        <dbReference type="ARBA" id="ARBA00022989"/>
    </source>
</evidence>
<evidence type="ECO:0000256" key="1">
    <source>
        <dbReference type="ARBA" id="ARBA00000085"/>
    </source>
</evidence>
<evidence type="ECO:0000256" key="13">
    <source>
        <dbReference type="SAM" id="Phobius"/>
    </source>
</evidence>
<dbReference type="SUPFAM" id="SSF55874">
    <property type="entry name" value="ATPase domain of HSP90 chaperone/DNA topoisomerase II/histidine kinase"/>
    <property type="match status" value="1"/>
</dbReference>
<evidence type="ECO:0000256" key="3">
    <source>
        <dbReference type="ARBA" id="ARBA00012438"/>
    </source>
</evidence>
<keyword evidence="16" id="KW-1185">Reference proteome</keyword>
<evidence type="ECO:0000256" key="4">
    <source>
        <dbReference type="ARBA" id="ARBA00022553"/>
    </source>
</evidence>
<evidence type="ECO:0000256" key="2">
    <source>
        <dbReference type="ARBA" id="ARBA00004141"/>
    </source>
</evidence>
<dbReference type="GO" id="GO:0016301">
    <property type="term" value="F:kinase activity"/>
    <property type="evidence" value="ECO:0007669"/>
    <property type="project" value="UniProtKB-KW"/>
</dbReference>
<keyword evidence="7" id="KW-0547">Nucleotide-binding</keyword>
<keyword evidence="11" id="KW-0902">Two-component regulatory system</keyword>
<evidence type="ECO:0000256" key="5">
    <source>
        <dbReference type="ARBA" id="ARBA00022679"/>
    </source>
</evidence>
<dbReference type="PANTHER" id="PTHR45528:SF9">
    <property type="entry name" value="SENSOR HISTIDINE KINASE YBDK"/>
    <property type="match status" value="1"/>
</dbReference>
<protein>
    <recommendedName>
        <fullName evidence="3">histidine kinase</fullName>
        <ecNumber evidence="3">2.7.13.3</ecNumber>
    </recommendedName>
</protein>
<dbReference type="InterPro" id="IPR005467">
    <property type="entry name" value="His_kinase_dom"/>
</dbReference>
<accession>A0ABS4F670</accession>
<dbReference type="SMART" id="SM00387">
    <property type="entry name" value="HATPase_c"/>
    <property type="match status" value="1"/>
</dbReference>
<evidence type="ECO:0000256" key="9">
    <source>
        <dbReference type="ARBA" id="ARBA00022840"/>
    </source>
</evidence>
<keyword evidence="10 13" id="KW-1133">Transmembrane helix</keyword>
<keyword evidence="4" id="KW-0597">Phosphoprotein</keyword>
<dbReference type="Pfam" id="PF00512">
    <property type="entry name" value="HisKA"/>
    <property type="match status" value="1"/>
</dbReference>
<organism evidence="15 16">
    <name type="scientific">Paenibacillus lactis</name>
    <dbReference type="NCBI Taxonomy" id="228574"/>
    <lineage>
        <taxon>Bacteria</taxon>
        <taxon>Bacillati</taxon>
        <taxon>Bacillota</taxon>
        <taxon>Bacilli</taxon>
        <taxon>Bacillales</taxon>
        <taxon>Paenibacillaceae</taxon>
        <taxon>Paenibacillus</taxon>
    </lineage>
</organism>
<evidence type="ECO:0000256" key="8">
    <source>
        <dbReference type="ARBA" id="ARBA00022777"/>
    </source>
</evidence>
<evidence type="ECO:0000256" key="6">
    <source>
        <dbReference type="ARBA" id="ARBA00022692"/>
    </source>
</evidence>